<comment type="caution">
    <text evidence="1">The sequence shown here is derived from an EMBL/GenBank/DDBJ whole genome shotgun (WGS) entry which is preliminary data.</text>
</comment>
<keyword evidence="2" id="KW-1185">Reference proteome</keyword>
<dbReference type="RefSeq" id="WP_168737504.1">
    <property type="nucleotide sequence ID" value="NZ_JABAHZ010000001.1"/>
</dbReference>
<protein>
    <submittedName>
        <fullName evidence="1">Uncharacterized protein</fullName>
    </submittedName>
</protein>
<dbReference type="EMBL" id="JABAHZ010000001">
    <property type="protein sequence ID" value="NLR78156.1"/>
    <property type="molecule type" value="Genomic_DNA"/>
</dbReference>
<sequence>MTIRKHIRRYIPVPLAKAIDVIPGTRLVDINGINLKDLFREPCTPGYSD</sequence>
<organism evidence="1 2">
    <name type="scientific">Chitinophaga eiseniae</name>
    <dbReference type="NCBI Taxonomy" id="634771"/>
    <lineage>
        <taxon>Bacteria</taxon>
        <taxon>Pseudomonadati</taxon>
        <taxon>Bacteroidota</taxon>
        <taxon>Chitinophagia</taxon>
        <taxon>Chitinophagales</taxon>
        <taxon>Chitinophagaceae</taxon>
        <taxon>Chitinophaga</taxon>
    </lineage>
</organism>
<evidence type="ECO:0000313" key="2">
    <source>
        <dbReference type="Proteomes" id="UP000552864"/>
    </source>
</evidence>
<name>A0A847SL86_9BACT</name>
<dbReference type="AlphaFoldDB" id="A0A847SL86"/>
<gene>
    <name evidence="1" type="ORF">HGH91_05945</name>
</gene>
<reference evidence="1 2" key="1">
    <citation type="submission" date="2020-04" db="EMBL/GenBank/DDBJ databases">
        <authorList>
            <person name="Yin C."/>
        </authorList>
    </citation>
    <scope>NUCLEOTIDE SEQUENCE [LARGE SCALE GENOMIC DNA]</scope>
    <source>
        <strain evidence="1 2">Ak56</strain>
    </source>
</reference>
<evidence type="ECO:0000313" key="1">
    <source>
        <dbReference type="EMBL" id="NLR78156.1"/>
    </source>
</evidence>
<dbReference type="Proteomes" id="UP000552864">
    <property type="component" value="Unassembled WGS sequence"/>
</dbReference>
<proteinExistence type="predicted"/>
<accession>A0A847SL86</accession>